<comment type="caution">
    <text evidence="3">The sequence shown here is derived from an EMBL/GenBank/DDBJ whole genome shotgun (WGS) entry which is preliminary data.</text>
</comment>
<feature type="region of interest" description="Disordered" evidence="1">
    <location>
        <begin position="596"/>
        <end position="658"/>
    </location>
</feature>
<dbReference type="Proteomes" id="UP001313282">
    <property type="component" value="Unassembled WGS sequence"/>
</dbReference>
<dbReference type="EMBL" id="JAVHNR010000003">
    <property type="protein sequence ID" value="KAK6347501.1"/>
    <property type="molecule type" value="Genomic_DNA"/>
</dbReference>
<evidence type="ECO:0000313" key="3">
    <source>
        <dbReference type="EMBL" id="KAK6347501.1"/>
    </source>
</evidence>
<keyword evidence="2" id="KW-0812">Transmembrane</keyword>
<proteinExistence type="predicted"/>
<keyword evidence="2" id="KW-1133">Transmembrane helix</keyword>
<keyword evidence="4" id="KW-1185">Reference proteome</keyword>
<keyword evidence="2" id="KW-0472">Membrane</keyword>
<gene>
    <name evidence="3" type="ORF">TWF718_005342</name>
</gene>
<name>A0AAN8RE61_9PEZI</name>
<feature type="transmembrane region" description="Helical" evidence="2">
    <location>
        <begin position="12"/>
        <end position="32"/>
    </location>
</feature>
<sequence>MCQPRSTPWRLTWIAILFTTHLFPTTTAYYVMTSRVDRPNWFKSWNYLMDARPLVDYEPGECYVTNRKFGDGEIEAFTVRNNANEAPVFGIALYHSPDCGVGVGKPAYYFIDVPFAVIQFDAFDPYGINLVDLKALGIKWFAGSWKSIYVQQAYEEGGLLAGMDNDGENGVVVWEADAEYPRIPMMRVWIPGVVAKIPEGRPFFETLPPTPDKKRYVYFRDLIERYLTPGSSEIPDVITDYFDKILSNYWGKSRKPLLNGPLRQPGDPKSAFAAGGRYKDKYLPNYDPAGMEFPTIREGIVPGMVYYKGDIMGESEPAPGESRPIYNLQRTEHGNQMGGQEALSMGIVEPLPEPEAEPQGPIRDTGLNDEFQRFISGDGFGESFEEEGFEEEEFGKDVFGEALEPNDSEISQLLDTGSKKSEGLSGEEVRESTALQEEIASGSPARNPANDMEIEADGVWVEIQDDEVEGQRNTDVIQDQQENAEENNQMEEELYSDRFSDESPDENNQRRSPSVSDWQWRPGVNNEALGFGIHSGVDQPIQQEAQQEEGIQIGNMMSPMRNYVGEGARPGRFEALNGDEMDMSARMRIMQDPFEFDTAPFGSTSSHRRSSRIPPFQRGNIDELVEESFSSTSRRPPRQLFGSNAIAEEPGPQNSPDM</sequence>
<accession>A0AAN8RE61</accession>
<feature type="compositionally biased region" description="Basic and acidic residues" evidence="1">
    <location>
        <begin position="417"/>
        <end position="431"/>
    </location>
</feature>
<dbReference type="AlphaFoldDB" id="A0AAN8RE61"/>
<evidence type="ECO:0000256" key="1">
    <source>
        <dbReference type="SAM" id="MobiDB-lite"/>
    </source>
</evidence>
<feature type="region of interest" description="Disordered" evidence="1">
    <location>
        <begin position="415"/>
        <end position="451"/>
    </location>
</feature>
<feature type="region of interest" description="Disordered" evidence="1">
    <location>
        <begin position="467"/>
        <end position="547"/>
    </location>
</feature>
<evidence type="ECO:0000313" key="4">
    <source>
        <dbReference type="Proteomes" id="UP001313282"/>
    </source>
</evidence>
<reference evidence="3 4" key="1">
    <citation type="submission" date="2019-10" db="EMBL/GenBank/DDBJ databases">
        <authorList>
            <person name="Palmer J.M."/>
        </authorList>
    </citation>
    <scope>NUCLEOTIDE SEQUENCE [LARGE SCALE GENOMIC DNA]</scope>
    <source>
        <strain evidence="3 4">TWF718</strain>
    </source>
</reference>
<protein>
    <submittedName>
        <fullName evidence="3">Uncharacterized protein</fullName>
    </submittedName>
</protein>
<evidence type="ECO:0000256" key="2">
    <source>
        <dbReference type="SAM" id="Phobius"/>
    </source>
</evidence>
<feature type="compositionally biased region" description="Acidic residues" evidence="1">
    <location>
        <begin position="482"/>
        <end position="494"/>
    </location>
</feature>
<organism evidence="3 4">
    <name type="scientific">Orbilia javanica</name>
    <dbReference type="NCBI Taxonomy" id="47235"/>
    <lineage>
        <taxon>Eukaryota</taxon>
        <taxon>Fungi</taxon>
        <taxon>Dikarya</taxon>
        <taxon>Ascomycota</taxon>
        <taxon>Pezizomycotina</taxon>
        <taxon>Orbiliomycetes</taxon>
        <taxon>Orbiliales</taxon>
        <taxon>Orbiliaceae</taxon>
        <taxon>Orbilia</taxon>
    </lineage>
</organism>